<keyword evidence="1" id="KW-0732">Signal</keyword>
<dbReference type="AlphaFoldDB" id="A0A1R3VD83"/>
<dbReference type="EMBL" id="FTPD01000034">
    <property type="protein sequence ID" value="SIT57768.1"/>
    <property type="molecule type" value="Genomic_DNA"/>
</dbReference>
<dbReference type="STRING" id="1631249.BQ8794_40367"/>
<protein>
    <submittedName>
        <fullName evidence="3">Transglycolase</fullName>
    </submittedName>
</protein>
<name>A0A1R3VD83_9HYPH</name>
<evidence type="ECO:0000313" key="4">
    <source>
        <dbReference type="Proteomes" id="UP000188388"/>
    </source>
</evidence>
<dbReference type="GO" id="GO:0009253">
    <property type="term" value="P:peptidoglycan catabolic process"/>
    <property type="evidence" value="ECO:0007669"/>
    <property type="project" value="TreeGrafter"/>
</dbReference>
<dbReference type="PANTHER" id="PTHR30163">
    <property type="entry name" value="MEMBRANE-BOUND LYTIC MUREIN TRANSGLYCOSYLASE B"/>
    <property type="match status" value="1"/>
</dbReference>
<dbReference type="Gene3D" id="1.10.8.350">
    <property type="entry name" value="Bacterial muramidase"/>
    <property type="match status" value="1"/>
</dbReference>
<reference evidence="4" key="1">
    <citation type="submission" date="2017-01" db="EMBL/GenBank/DDBJ databases">
        <authorList>
            <person name="Brunel B."/>
        </authorList>
    </citation>
    <scope>NUCLEOTIDE SEQUENCE [LARGE SCALE GENOMIC DNA]</scope>
</reference>
<dbReference type="PANTHER" id="PTHR30163:SF8">
    <property type="entry name" value="LYTIC MUREIN TRANSGLYCOSYLASE"/>
    <property type="match status" value="1"/>
</dbReference>
<evidence type="ECO:0000259" key="2">
    <source>
        <dbReference type="Pfam" id="PF13406"/>
    </source>
</evidence>
<dbReference type="InterPro" id="IPR043426">
    <property type="entry name" value="MltB-like"/>
</dbReference>
<evidence type="ECO:0000256" key="1">
    <source>
        <dbReference type="SAM" id="SignalP"/>
    </source>
</evidence>
<dbReference type="InterPro" id="IPR031304">
    <property type="entry name" value="SLT_2"/>
</dbReference>
<dbReference type="InterPro" id="IPR023346">
    <property type="entry name" value="Lysozyme-like_dom_sf"/>
</dbReference>
<dbReference type="Proteomes" id="UP000188388">
    <property type="component" value="Unassembled WGS sequence"/>
</dbReference>
<sequence>MAFFAKAKIFAAAASMMLAAATAAQAAQCGNTGAGFEAWKAEFAQEARANGVGSKGLAALASATYAKRTIAADRAVHKAFGGSVEAFMKRRGASTIISKGRSLKKSNAALFDKIERTYGVSPGVLLAIWGMETGFGSFLGKQNTVSAIVTLAYDCRRPEFFYPHAVAALKLVDRGALSASSVGAMHGEIGHTQFLPGNVLKYGVGNKNLRDKGTALASTANFLRGHGWQAGASSEANMGAIAGWNSASVYQQAIARIATSIDGE</sequence>
<proteinExistence type="predicted"/>
<feature type="signal peptide" evidence="1">
    <location>
        <begin position="1"/>
        <end position="26"/>
    </location>
</feature>
<dbReference type="GO" id="GO:0008933">
    <property type="term" value="F:peptidoglycan lytic transglycosylase activity"/>
    <property type="evidence" value="ECO:0007669"/>
    <property type="project" value="TreeGrafter"/>
</dbReference>
<dbReference type="RefSeq" id="WP_077381027.1">
    <property type="nucleotide sequence ID" value="NZ_FTPD01000034.1"/>
</dbReference>
<dbReference type="Gene3D" id="1.10.530.10">
    <property type="match status" value="1"/>
</dbReference>
<dbReference type="Pfam" id="PF13406">
    <property type="entry name" value="SLT_2"/>
    <property type="match status" value="1"/>
</dbReference>
<accession>A0A1R3VD83</accession>
<keyword evidence="4" id="KW-1185">Reference proteome</keyword>
<feature type="domain" description="Transglycosylase SLT" evidence="2">
    <location>
        <begin position="36"/>
        <end position="233"/>
    </location>
</feature>
<feature type="chain" id="PRO_5010323557" evidence="1">
    <location>
        <begin position="27"/>
        <end position="264"/>
    </location>
</feature>
<organism evidence="3 4">
    <name type="scientific">Mesorhizobium prunaredense</name>
    <dbReference type="NCBI Taxonomy" id="1631249"/>
    <lineage>
        <taxon>Bacteria</taxon>
        <taxon>Pseudomonadati</taxon>
        <taxon>Pseudomonadota</taxon>
        <taxon>Alphaproteobacteria</taxon>
        <taxon>Hyphomicrobiales</taxon>
        <taxon>Phyllobacteriaceae</taxon>
        <taxon>Mesorhizobium</taxon>
    </lineage>
</organism>
<gene>
    <name evidence="3" type="ORF">BQ8794_40367</name>
</gene>
<dbReference type="SUPFAM" id="SSF53955">
    <property type="entry name" value="Lysozyme-like"/>
    <property type="match status" value="1"/>
</dbReference>
<evidence type="ECO:0000313" key="3">
    <source>
        <dbReference type="EMBL" id="SIT57768.1"/>
    </source>
</evidence>